<evidence type="ECO:0000313" key="1">
    <source>
        <dbReference type="EMBL" id="SFM76358.1"/>
    </source>
</evidence>
<proteinExistence type="predicted"/>
<feature type="non-terminal residue" evidence="1">
    <location>
        <position position="73"/>
    </location>
</feature>
<protein>
    <submittedName>
        <fullName evidence="1">Uncharacterized protein</fullName>
    </submittedName>
</protein>
<reference evidence="2" key="1">
    <citation type="submission" date="2016-10" db="EMBL/GenBank/DDBJ databases">
        <authorList>
            <person name="Varghese N."/>
            <person name="Submissions S."/>
        </authorList>
    </citation>
    <scope>NUCLEOTIDE SEQUENCE [LARGE SCALE GENOMIC DNA]</scope>
    <source>
        <strain evidence="2">CGMCC 1.7061</strain>
    </source>
</reference>
<organism evidence="1 2">
    <name type="scientific">Marinobacter zhejiangensis</name>
    <dbReference type="NCBI Taxonomy" id="488535"/>
    <lineage>
        <taxon>Bacteria</taxon>
        <taxon>Pseudomonadati</taxon>
        <taxon>Pseudomonadota</taxon>
        <taxon>Gammaproteobacteria</taxon>
        <taxon>Pseudomonadales</taxon>
        <taxon>Marinobacteraceae</taxon>
        <taxon>Marinobacter</taxon>
    </lineage>
</organism>
<keyword evidence="2" id="KW-1185">Reference proteome</keyword>
<name>A0A1I4THU5_9GAMM</name>
<evidence type="ECO:0000313" key="2">
    <source>
        <dbReference type="Proteomes" id="UP000198519"/>
    </source>
</evidence>
<dbReference type="AlphaFoldDB" id="A0A1I4THU5"/>
<accession>A0A1I4THU5</accession>
<dbReference type="EMBL" id="FOUE01000007">
    <property type="protein sequence ID" value="SFM76358.1"/>
    <property type="molecule type" value="Genomic_DNA"/>
</dbReference>
<dbReference type="Proteomes" id="UP000198519">
    <property type="component" value="Unassembled WGS sequence"/>
</dbReference>
<sequence>MLNKLKVDREVEGLALQTLFFDDGEFEGRAIRVSKANYLKFLCSGQLIPDSILSFSSAATGEMPPLNECGRCR</sequence>
<gene>
    <name evidence="1" type="ORF">SAMN04487963_3640</name>
</gene>